<evidence type="ECO:0000313" key="2">
    <source>
        <dbReference type="Proteomes" id="UP000601435"/>
    </source>
</evidence>
<dbReference type="OrthoDB" id="448253at2759"/>
<dbReference type="AlphaFoldDB" id="A0A812WQ44"/>
<keyword evidence="2" id="KW-1185">Reference proteome</keyword>
<sequence length="337" mass="38095">MYGILPTLRRGLGGMELVKKMLEIACLHEGNNFQRGYVYHAVESDEACRQVLMSLDEGPGHIFKDMLQLLQPEAAVSVLRVMEQYDVILSHKIRCYKGKAEESADAVKKHELKANIKEDGESLLRSLMVTLESYRPLFRKDVVCAAHANQRCQMMPDADSVLGQSGGGLRIFMAGTSCQDWSSMGCMLSLAGKSVLPFAIELQLVKHELPHVFFHECTRNFNVSILQENLPEYDIHSCVLRPADHGFPIHRPRRYTVCVRKDWQLTADLKQMACLRRAPAFDGGKLFCAPEPLVQYSDQQIRLQKRRLGNGNFYDLLPAARKARCAVVRGSIYSRLP</sequence>
<evidence type="ECO:0000313" key="1">
    <source>
        <dbReference type="EMBL" id="CAE7682910.1"/>
    </source>
</evidence>
<name>A0A812WQ44_9DINO</name>
<dbReference type="Gene3D" id="3.40.50.150">
    <property type="entry name" value="Vaccinia Virus protein VP39"/>
    <property type="match status" value="1"/>
</dbReference>
<comment type="caution">
    <text evidence="1">The sequence shown here is derived from an EMBL/GenBank/DDBJ whole genome shotgun (WGS) entry which is preliminary data.</text>
</comment>
<dbReference type="SUPFAM" id="SSF53335">
    <property type="entry name" value="S-adenosyl-L-methionine-dependent methyltransferases"/>
    <property type="match status" value="1"/>
</dbReference>
<dbReference type="EMBL" id="CAJNJA010033710">
    <property type="protein sequence ID" value="CAE7682910.1"/>
    <property type="molecule type" value="Genomic_DNA"/>
</dbReference>
<organism evidence="1 2">
    <name type="scientific">Symbiodinium necroappetens</name>
    <dbReference type="NCBI Taxonomy" id="1628268"/>
    <lineage>
        <taxon>Eukaryota</taxon>
        <taxon>Sar</taxon>
        <taxon>Alveolata</taxon>
        <taxon>Dinophyceae</taxon>
        <taxon>Suessiales</taxon>
        <taxon>Symbiodiniaceae</taxon>
        <taxon>Symbiodinium</taxon>
    </lineage>
</organism>
<protein>
    <submittedName>
        <fullName evidence="1">Uncharacterized protein</fullName>
    </submittedName>
</protein>
<dbReference type="Proteomes" id="UP000601435">
    <property type="component" value="Unassembled WGS sequence"/>
</dbReference>
<accession>A0A812WQ44</accession>
<proteinExistence type="predicted"/>
<reference evidence="1" key="1">
    <citation type="submission" date="2021-02" db="EMBL/GenBank/DDBJ databases">
        <authorList>
            <person name="Dougan E. K."/>
            <person name="Rhodes N."/>
            <person name="Thang M."/>
            <person name="Chan C."/>
        </authorList>
    </citation>
    <scope>NUCLEOTIDE SEQUENCE</scope>
</reference>
<gene>
    <name evidence="1" type="ORF">SNEC2469_LOCUS19649</name>
</gene>
<dbReference type="InterPro" id="IPR029063">
    <property type="entry name" value="SAM-dependent_MTases_sf"/>
</dbReference>